<comment type="caution">
    <text evidence="3">The sequence shown here is derived from an EMBL/GenBank/DDBJ whole genome shotgun (WGS) entry which is preliminary data.</text>
</comment>
<evidence type="ECO:0000256" key="1">
    <source>
        <dbReference type="ARBA" id="ARBA00006484"/>
    </source>
</evidence>
<dbReference type="SUPFAM" id="SSF51735">
    <property type="entry name" value="NAD(P)-binding Rossmann-fold domains"/>
    <property type="match status" value="1"/>
</dbReference>
<protein>
    <submittedName>
        <fullName evidence="3">Uncharacterized protein</fullName>
    </submittedName>
</protein>
<dbReference type="AlphaFoldDB" id="A0A421D1B6"/>
<evidence type="ECO:0000256" key="2">
    <source>
        <dbReference type="RuleBase" id="RU000363"/>
    </source>
</evidence>
<gene>
    <name evidence="3" type="ORF">CFD26_102944</name>
</gene>
<dbReference type="Proteomes" id="UP000215289">
    <property type="component" value="Unassembled WGS sequence"/>
</dbReference>
<evidence type="ECO:0000313" key="4">
    <source>
        <dbReference type="Proteomes" id="UP000215289"/>
    </source>
</evidence>
<dbReference type="GO" id="GO:0016491">
    <property type="term" value="F:oxidoreductase activity"/>
    <property type="evidence" value="ECO:0007669"/>
    <property type="project" value="TreeGrafter"/>
</dbReference>
<dbReference type="GO" id="GO:0019748">
    <property type="term" value="P:secondary metabolic process"/>
    <property type="evidence" value="ECO:0007669"/>
    <property type="project" value="TreeGrafter"/>
</dbReference>
<sequence length="296" mass="31882">MAATKTIVLITGANSGIGFELAAQLTARGSYHVLMGVRSMQKGKAALAQLQSRNLPGTPELLHLDVTDDETIHRAAETVDKAHGKLDILINNAAIVSAAPTLRGKLQKEFDTNATGPAVVTESFAPLLRKSTGSPRIINISSGAGSIARRLDPSSVLYKVPGLQYRVSKAALNMITACQWVEYGPAVKVFAYDPGFTQSNLSERNTAENGAKPADEAVRPLIDVLEGKRDDEVEELRQTLDYMVPDDNQCMISLGKNCLASLSIAQYSHGIHLLPMHRKLLTSVIGRNVSIPISRT</sequence>
<dbReference type="EMBL" id="NIDN02000132">
    <property type="protein sequence ID" value="RLL95908.1"/>
    <property type="molecule type" value="Genomic_DNA"/>
</dbReference>
<dbReference type="PANTHER" id="PTHR43544:SF32">
    <property type="entry name" value="CHAIN DEHYDROGENASE, PUTATIVE (AFU_ORTHOLOGUE AFUA_5G01530)-RELATED"/>
    <property type="match status" value="1"/>
</dbReference>
<dbReference type="Pfam" id="PF00106">
    <property type="entry name" value="adh_short"/>
    <property type="match status" value="1"/>
</dbReference>
<dbReference type="PRINTS" id="PR00081">
    <property type="entry name" value="GDHRDH"/>
</dbReference>
<reference evidence="3 4" key="1">
    <citation type="submission" date="2018-08" db="EMBL/GenBank/DDBJ databases">
        <title>Draft genome sequences of two Aspergillus turcosus clinical strains isolated from bronchoalveolar lavage fluid: one azole-susceptible and the other azole-resistant.</title>
        <authorList>
            <person name="Parent-Michaud M."/>
            <person name="Dufresne P.J."/>
            <person name="Fournier E."/>
            <person name="Martineau C."/>
            <person name="Moreira S."/>
            <person name="Perkins V."/>
            <person name="De Repentigny L."/>
            <person name="Dufresne S.F."/>
        </authorList>
    </citation>
    <scope>NUCLEOTIDE SEQUENCE [LARGE SCALE GENOMIC DNA]</scope>
    <source>
        <strain evidence="3">HMR AF 1038</strain>
    </source>
</reference>
<dbReference type="InterPro" id="IPR002347">
    <property type="entry name" value="SDR_fam"/>
</dbReference>
<comment type="similarity">
    <text evidence="1 2">Belongs to the short-chain dehydrogenases/reductases (SDR) family.</text>
</comment>
<dbReference type="PRINTS" id="PR00080">
    <property type="entry name" value="SDRFAMILY"/>
</dbReference>
<dbReference type="GO" id="GO:0005737">
    <property type="term" value="C:cytoplasm"/>
    <property type="evidence" value="ECO:0007669"/>
    <property type="project" value="TreeGrafter"/>
</dbReference>
<name>A0A421D1B6_9EURO</name>
<keyword evidence="4" id="KW-1185">Reference proteome</keyword>
<organism evidence="3 4">
    <name type="scientific">Aspergillus turcosus</name>
    <dbReference type="NCBI Taxonomy" id="1245748"/>
    <lineage>
        <taxon>Eukaryota</taxon>
        <taxon>Fungi</taxon>
        <taxon>Dikarya</taxon>
        <taxon>Ascomycota</taxon>
        <taxon>Pezizomycotina</taxon>
        <taxon>Eurotiomycetes</taxon>
        <taxon>Eurotiomycetidae</taxon>
        <taxon>Eurotiales</taxon>
        <taxon>Aspergillaceae</taxon>
        <taxon>Aspergillus</taxon>
        <taxon>Aspergillus subgen. Fumigati</taxon>
    </lineage>
</organism>
<dbReference type="InterPro" id="IPR036291">
    <property type="entry name" value="NAD(P)-bd_dom_sf"/>
</dbReference>
<dbReference type="Gene3D" id="3.40.50.720">
    <property type="entry name" value="NAD(P)-binding Rossmann-like Domain"/>
    <property type="match status" value="1"/>
</dbReference>
<accession>A0A421D1B6</accession>
<dbReference type="OrthoDB" id="191139at2759"/>
<proteinExistence type="inferred from homology"/>
<dbReference type="PANTHER" id="PTHR43544">
    <property type="entry name" value="SHORT-CHAIN DEHYDROGENASE/REDUCTASE"/>
    <property type="match status" value="1"/>
</dbReference>
<dbReference type="STRING" id="1245748.A0A421D1B6"/>
<dbReference type="InterPro" id="IPR051468">
    <property type="entry name" value="Fungal_SecMetab_SDRs"/>
</dbReference>
<evidence type="ECO:0000313" key="3">
    <source>
        <dbReference type="EMBL" id="RLL95908.1"/>
    </source>
</evidence>